<dbReference type="EMBL" id="JASMRN010000002">
    <property type="protein sequence ID" value="MEZ7514036.1"/>
    <property type="molecule type" value="Genomic_DNA"/>
</dbReference>
<dbReference type="Pfam" id="PF05661">
    <property type="entry name" value="DUF808"/>
    <property type="match status" value="1"/>
</dbReference>
<dbReference type="PANTHER" id="PTHR30503">
    <property type="entry name" value="INNER MEMBRANE PROTEIN YEDI"/>
    <property type="match status" value="1"/>
</dbReference>
<keyword evidence="1" id="KW-0472">Membrane</keyword>
<gene>
    <name evidence="2" type="ORF">QO192_01940</name>
</gene>
<name>A0ABV4KBD0_9FLAO</name>
<keyword evidence="3" id="KW-1185">Reference proteome</keyword>
<evidence type="ECO:0000313" key="2">
    <source>
        <dbReference type="EMBL" id="MEZ7514036.1"/>
    </source>
</evidence>
<feature type="transmembrane region" description="Helical" evidence="1">
    <location>
        <begin position="140"/>
        <end position="158"/>
    </location>
</feature>
<keyword evidence="1" id="KW-0812">Transmembrane</keyword>
<evidence type="ECO:0000256" key="1">
    <source>
        <dbReference type="SAM" id="Phobius"/>
    </source>
</evidence>
<protein>
    <submittedName>
        <fullName evidence="2">DUF808 domain-containing protein</fullName>
    </submittedName>
</protein>
<organism evidence="2 3">
    <name type="scientific">Flavobacterium frigidarium</name>
    <dbReference type="NCBI Taxonomy" id="99286"/>
    <lineage>
        <taxon>Bacteria</taxon>
        <taxon>Pseudomonadati</taxon>
        <taxon>Bacteroidota</taxon>
        <taxon>Flavobacteriia</taxon>
        <taxon>Flavobacteriales</taxon>
        <taxon>Flavobacteriaceae</taxon>
        <taxon>Flavobacterium</taxon>
    </lineage>
</organism>
<proteinExistence type="predicted"/>
<evidence type="ECO:0000313" key="3">
    <source>
        <dbReference type="Proteomes" id="UP001568894"/>
    </source>
</evidence>
<feature type="transmembrane region" description="Helical" evidence="1">
    <location>
        <begin position="262"/>
        <end position="279"/>
    </location>
</feature>
<feature type="transmembrane region" description="Helical" evidence="1">
    <location>
        <begin position="224"/>
        <end position="242"/>
    </location>
</feature>
<dbReference type="PIRSF" id="PIRSF016660">
    <property type="entry name" value="YedI"/>
    <property type="match status" value="1"/>
</dbReference>
<dbReference type="RefSeq" id="WP_371567541.1">
    <property type="nucleotide sequence ID" value="NZ_JASMRN010000002.1"/>
</dbReference>
<comment type="caution">
    <text evidence="2">The sequence shown here is derived from an EMBL/GenBank/DDBJ whole genome shotgun (WGS) entry which is preliminary data.</text>
</comment>
<dbReference type="InterPro" id="IPR008526">
    <property type="entry name" value="YedI"/>
</dbReference>
<dbReference type="Proteomes" id="UP001568894">
    <property type="component" value="Unassembled WGS sequence"/>
</dbReference>
<accession>A0ABV4KBD0</accession>
<dbReference type="PANTHER" id="PTHR30503:SF3">
    <property type="entry name" value="INNER MEMBRANE PROTEIN YEDI"/>
    <property type="match status" value="1"/>
</dbReference>
<reference evidence="2 3" key="1">
    <citation type="submission" date="2023-05" db="EMBL/GenBank/DDBJ databases">
        <title>Adaptations of aquatic viruses from atmosphere-close ecosystems of the Central Arctic Ocean.</title>
        <authorList>
            <person name="Rahlff J."/>
            <person name="Holmfeldt K."/>
        </authorList>
    </citation>
    <scope>NUCLEOTIDE SEQUENCE [LARGE SCALE GENOMIC DNA]</scope>
    <source>
        <strain evidence="2 3">Arc14</strain>
    </source>
</reference>
<keyword evidence="1" id="KW-1133">Transmembrane helix</keyword>
<sequence length="293" mass="31579">MASGFFALLDDIAALMDDVAVLSKIATKKTAGILGDDLAVNAEKASGFVSSREIPVLWAITKGSLLNKLIILPFAFLLSAFVPAVISIILILGAVYLAYEGIEKIYEYFFPHHDTEKVIETVALSEADILLVEKDKIKSAIVTDFILSIEIVIIALGTVEGELILNQILVVSFIAILATVGVYGVVALIVRMDDFGRVLKRTKSKIVQATGDLLIKALPKVIKLLAFVGTIALLLVAGGIFSHKIDAVHHMLTSWPDMLKEFVLGIVGGLLAFAIVTPLKKLFKKKSDHASAK</sequence>
<feature type="transmembrane region" description="Helical" evidence="1">
    <location>
        <begin position="164"/>
        <end position="190"/>
    </location>
</feature>
<feature type="transmembrane region" description="Helical" evidence="1">
    <location>
        <begin position="70"/>
        <end position="99"/>
    </location>
</feature>